<dbReference type="Proteomes" id="UP000516428">
    <property type="component" value="Plasmid unnamed1"/>
</dbReference>
<keyword evidence="4" id="KW-0560">Oxidoreductase</keyword>
<dbReference type="EMBL" id="CP061282">
    <property type="protein sequence ID" value="QNS09152.1"/>
    <property type="molecule type" value="Genomic_DNA"/>
</dbReference>
<dbReference type="InterPro" id="IPR001128">
    <property type="entry name" value="Cyt_P450"/>
</dbReference>
<dbReference type="RefSeq" id="WP_188341807.1">
    <property type="nucleotide sequence ID" value="NZ_CP061282.1"/>
</dbReference>
<evidence type="ECO:0000313" key="9">
    <source>
        <dbReference type="Proteomes" id="UP000516428"/>
    </source>
</evidence>
<evidence type="ECO:0000313" key="8">
    <source>
        <dbReference type="EMBL" id="QNS09152.1"/>
    </source>
</evidence>
<accession>A0A7H1BK97</accession>
<evidence type="ECO:0000256" key="1">
    <source>
        <dbReference type="ARBA" id="ARBA00010617"/>
    </source>
</evidence>
<dbReference type="PRINTS" id="PR00359">
    <property type="entry name" value="BP450"/>
</dbReference>
<sequence length="415" mass="45578">MTTTPERTAHDPADTGKAPAFPFESDPGLPLDVPAEFTRLREQCPVQRVTLPYGGEGHLVSRYADVKQVLSDRRLSRAATVGLDVPRTVREVTAPGHLLAMDPPEHTRLRRLVASAFTERAVQRWRPRVQEIVDGLIAGLRAQAADGGPVDLVAHFSMPLPMTVICELLGVPPKDRHYFRRVAEVAFSNGSASSEEMQKVGEEFGTYLFGHIGRLRENPGDDLMSQMIAARDEDEDRLTEAELISLAGTILLAGYETTAAELSNFVYTLLTQDRWTWLAAHPEHLDTAVEELLRYIALGGGDVLPRLTTEDVEIGGTLLAAGESVIAAMISANRDADIFDNPDELDLERAHNPHLAFGHGPHHCTGAQLARLELRLALSSLLKAFPDLRLATTATDVPWREGSLVRGPVELLLHW</sequence>
<dbReference type="PRINTS" id="PR00385">
    <property type="entry name" value="P450"/>
</dbReference>
<dbReference type="GO" id="GO:0005506">
    <property type="term" value="F:iron ion binding"/>
    <property type="evidence" value="ECO:0007669"/>
    <property type="project" value="InterPro"/>
</dbReference>
<keyword evidence="2" id="KW-0349">Heme</keyword>
<dbReference type="KEGG" id="sxn:IAG42_35900"/>
<evidence type="ECO:0000256" key="3">
    <source>
        <dbReference type="ARBA" id="ARBA00022723"/>
    </source>
</evidence>
<geneLocation type="plasmid" evidence="8 9">
    <name>unnamed1</name>
</geneLocation>
<dbReference type="PANTHER" id="PTHR46696:SF1">
    <property type="entry name" value="CYTOCHROME P450 YJIB-RELATED"/>
    <property type="match status" value="1"/>
</dbReference>
<dbReference type="GO" id="GO:0020037">
    <property type="term" value="F:heme binding"/>
    <property type="evidence" value="ECO:0007669"/>
    <property type="project" value="InterPro"/>
</dbReference>
<dbReference type="Gene3D" id="1.10.630.10">
    <property type="entry name" value="Cytochrome P450"/>
    <property type="match status" value="1"/>
</dbReference>
<dbReference type="InterPro" id="IPR036396">
    <property type="entry name" value="Cyt_P450_sf"/>
</dbReference>
<keyword evidence="6" id="KW-0503">Monooxygenase</keyword>
<comment type="similarity">
    <text evidence="1">Belongs to the cytochrome P450 family.</text>
</comment>
<dbReference type="InterPro" id="IPR002397">
    <property type="entry name" value="Cyt_P450_B"/>
</dbReference>
<evidence type="ECO:0000256" key="4">
    <source>
        <dbReference type="ARBA" id="ARBA00023002"/>
    </source>
</evidence>
<organism evidence="8 9">
    <name type="scientific">Streptomyces xanthii</name>
    <dbReference type="NCBI Taxonomy" id="2768069"/>
    <lineage>
        <taxon>Bacteria</taxon>
        <taxon>Bacillati</taxon>
        <taxon>Actinomycetota</taxon>
        <taxon>Actinomycetes</taxon>
        <taxon>Kitasatosporales</taxon>
        <taxon>Streptomycetaceae</taxon>
        <taxon>Streptomyces</taxon>
    </lineage>
</organism>
<feature type="region of interest" description="Disordered" evidence="7">
    <location>
        <begin position="1"/>
        <end position="28"/>
    </location>
</feature>
<dbReference type="FunFam" id="1.10.630.10:FF:000018">
    <property type="entry name" value="Cytochrome P450 monooxygenase"/>
    <property type="match status" value="1"/>
</dbReference>
<keyword evidence="5" id="KW-0408">Iron</keyword>
<name>A0A7H1BK97_9ACTN</name>
<keyword evidence="3" id="KW-0479">Metal-binding</keyword>
<keyword evidence="9" id="KW-1185">Reference proteome</keyword>
<evidence type="ECO:0000256" key="5">
    <source>
        <dbReference type="ARBA" id="ARBA00023004"/>
    </source>
</evidence>
<dbReference type="GO" id="GO:0016705">
    <property type="term" value="F:oxidoreductase activity, acting on paired donors, with incorporation or reduction of molecular oxygen"/>
    <property type="evidence" value="ECO:0007669"/>
    <property type="project" value="InterPro"/>
</dbReference>
<dbReference type="CDD" id="cd11031">
    <property type="entry name" value="Cyp158A-like"/>
    <property type="match status" value="1"/>
</dbReference>
<dbReference type="SUPFAM" id="SSF48264">
    <property type="entry name" value="Cytochrome P450"/>
    <property type="match status" value="1"/>
</dbReference>
<dbReference type="AlphaFoldDB" id="A0A7H1BK97"/>
<evidence type="ECO:0000256" key="7">
    <source>
        <dbReference type="SAM" id="MobiDB-lite"/>
    </source>
</evidence>
<evidence type="ECO:0000256" key="2">
    <source>
        <dbReference type="ARBA" id="ARBA00022617"/>
    </source>
</evidence>
<dbReference type="GO" id="GO:0004497">
    <property type="term" value="F:monooxygenase activity"/>
    <property type="evidence" value="ECO:0007669"/>
    <property type="project" value="UniProtKB-KW"/>
</dbReference>
<dbReference type="PANTHER" id="PTHR46696">
    <property type="entry name" value="P450, PUTATIVE (EUROFUNG)-RELATED"/>
    <property type="match status" value="1"/>
</dbReference>
<reference evidence="8 9" key="1">
    <citation type="submission" date="2020-09" db="EMBL/GenBank/DDBJ databases">
        <title>A novel species.</title>
        <authorList>
            <person name="Gao J."/>
        </authorList>
    </citation>
    <scope>NUCLEOTIDE SEQUENCE [LARGE SCALE GENOMIC DNA]</scope>
    <source>
        <strain evidence="8 9">CRXT-Y-14</strain>
        <plasmid evidence="8 9">unnamed1</plasmid>
    </source>
</reference>
<dbReference type="Pfam" id="PF00067">
    <property type="entry name" value="p450"/>
    <property type="match status" value="1"/>
</dbReference>
<evidence type="ECO:0000256" key="6">
    <source>
        <dbReference type="ARBA" id="ARBA00023033"/>
    </source>
</evidence>
<keyword evidence="8" id="KW-0614">Plasmid</keyword>
<proteinExistence type="inferred from homology"/>
<protein>
    <submittedName>
        <fullName evidence="8">Cytochrome P450</fullName>
    </submittedName>
</protein>
<gene>
    <name evidence="8" type="ORF">IAG42_35900</name>
</gene>